<proteinExistence type="inferred from homology"/>
<evidence type="ECO:0000256" key="3">
    <source>
        <dbReference type="RuleBase" id="RU003719"/>
    </source>
</evidence>
<dbReference type="Pfam" id="PF02826">
    <property type="entry name" value="2-Hacid_dh_C"/>
    <property type="match status" value="1"/>
</dbReference>
<dbReference type="CDD" id="cd05300">
    <property type="entry name" value="2-Hacid_dh_1"/>
    <property type="match status" value="1"/>
</dbReference>
<evidence type="ECO:0000259" key="4">
    <source>
        <dbReference type="Pfam" id="PF00389"/>
    </source>
</evidence>
<dbReference type="RefSeq" id="WP_283443323.1">
    <property type="nucleotide sequence ID" value="NZ_FXUL01000012.1"/>
</dbReference>
<evidence type="ECO:0000313" key="6">
    <source>
        <dbReference type="EMBL" id="SMP67205.1"/>
    </source>
</evidence>
<dbReference type="Proteomes" id="UP001158049">
    <property type="component" value="Unassembled WGS sequence"/>
</dbReference>
<evidence type="ECO:0000256" key="2">
    <source>
        <dbReference type="ARBA" id="ARBA00023027"/>
    </source>
</evidence>
<dbReference type="PANTHER" id="PTHR43333">
    <property type="entry name" value="2-HACID_DH_C DOMAIN-CONTAINING PROTEIN"/>
    <property type="match status" value="1"/>
</dbReference>
<dbReference type="InterPro" id="IPR006140">
    <property type="entry name" value="D-isomer_DH_NAD-bd"/>
</dbReference>
<organism evidence="6 7">
    <name type="scientific">Noviherbaspirillum suwonense</name>
    <dbReference type="NCBI Taxonomy" id="1224511"/>
    <lineage>
        <taxon>Bacteria</taxon>
        <taxon>Pseudomonadati</taxon>
        <taxon>Pseudomonadota</taxon>
        <taxon>Betaproteobacteria</taxon>
        <taxon>Burkholderiales</taxon>
        <taxon>Oxalobacteraceae</taxon>
        <taxon>Noviherbaspirillum</taxon>
    </lineage>
</organism>
<keyword evidence="2" id="KW-0520">NAD</keyword>
<name>A0ABY1QDB8_9BURK</name>
<evidence type="ECO:0000313" key="7">
    <source>
        <dbReference type="Proteomes" id="UP001158049"/>
    </source>
</evidence>
<dbReference type="InterPro" id="IPR036291">
    <property type="entry name" value="NAD(P)-bd_dom_sf"/>
</dbReference>
<evidence type="ECO:0000259" key="5">
    <source>
        <dbReference type="Pfam" id="PF02826"/>
    </source>
</evidence>
<keyword evidence="7" id="KW-1185">Reference proteome</keyword>
<evidence type="ECO:0000256" key="1">
    <source>
        <dbReference type="ARBA" id="ARBA00023002"/>
    </source>
</evidence>
<dbReference type="SUPFAM" id="SSF52283">
    <property type="entry name" value="Formate/glycerate dehydrogenase catalytic domain-like"/>
    <property type="match status" value="1"/>
</dbReference>
<accession>A0ABY1QDB8</accession>
<dbReference type="SUPFAM" id="SSF51735">
    <property type="entry name" value="NAD(P)-binding Rossmann-fold domains"/>
    <property type="match status" value="1"/>
</dbReference>
<feature type="domain" description="D-isomer specific 2-hydroxyacid dehydrogenase catalytic" evidence="4">
    <location>
        <begin position="78"/>
        <end position="334"/>
    </location>
</feature>
<gene>
    <name evidence="6" type="ORF">SAMN06295970_112127</name>
</gene>
<comment type="similarity">
    <text evidence="3">Belongs to the D-isomer specific 2-hydroxyacid dehydrogenase family.</text>
</comment>
<sequence length="336" mass="35883">MLTTPARPAPVILLSDQAAAHLGPGMARLFQDQPYTIVRPSDLPATGSHDIDIAFISRDVTGTSSKTVLTDALLRFYDILRHAPRLAWVHGHSAGADRPIYPELRARGVIVTTSSGANAEAVAQMILAALLALGRRLPDLMAAQRRHAWEPLLGARAPRDLAGQTALIVGLGPIGQEAARLLKMLRLQVIGVRRSDAATPHCDRVLPFDRLNEALPLADWVILACPLTGQTRGLLDAARLALLPAGARVINVARGEVAVERDLVAALASGALGGAFLDVFETEPLSPLSPLWDLPNVIVSPHTAGHTSGHYAAVAELFLDNLARWRSGQAMRNPMP</sequence>
<dbReference type="Pfam" id="PF00389">
    <property type="entry name" value="2-Hacid_dh"/>
    <property type="match status" value="1"/>
</dbReference>
<feature type="domain" description="D-isomer specific 2-hydroxyacid dehydrogenase NAD-binding" evidence="5">
    <location>
        <begin position="127"/>
        <end position="304"/>
    </location>
</feature>
<protein>
    <submittedName>
        <fullName evidence="6">Phosphoglycerate dehydrogenase</fullName>
    </submittedName>
</protein>
<reference evidence="6 7" key="1">
    <citation type="submission" date="2017-05" db="EMBL/GenBank/DDBJ databases">
        <authorList>
            <person name="Varghese N."/>
            <person name="Submissions S."/>
        </authorList>
    </citation>
    <scope>NUCLEOTIDE SEQUENCE [LARGE SCALE GENOMIC DNA]</scope>
    <source>
        <strain evidence="6 7">DSM 26001</strain>
    </source>
</reference>
<dbReference type="InterPro" id="IPR006139">
    <property type="entry name" value="D-isomer_2_OHA_DH_cat_dom"/>
</dbReference>
<dbReference type="PANTHER" id="PTHR43333:SF1">
    <property type="entry name" value="D-ISOMER SPECIFIC 2-HYDROXYACID DEHYDROGENASE NAD-BINDING DOMAIN-CONTAINING PROTEIN"/>
    <property type="match status" value="1"/>
</dbReference>
<dbReference type="Gene3D" id="3.40.50.720">
    <property type="entry name" value="NAD(P)-binding Rossmann-like Domain"/>
    <property type="match status" value="2"/>
</dbReference>
<dbReference type="EMBL" id="FXUL01000012">
    <property type="protein sequence ID" value="SMP67205.1"/>
    <property type="molecule type" value="Genomic_DNA"/>
</dbReference>
<keyword evidence="1 3" id="KW-0560">Oxidoreductase</keyword>
<comment type="caution">
    <text evidence="6">The sequence shown here is derived from an EMBL/GenBank/DDBJ whole genome shotgun (WGS) entry which is preliminary data.</text>
</comment>